<protein>
    <submittedName>
        <fullName evidence="1">Putative secreted protein ovary overexpressed</fullName>
    </submittedName>
</protein>
<evidence type="ECO:0000313" key="1">
    <source>
        <dbReference type="EMBL" id="NOV43324.1"/>
    </source>
</evidence>
<accession>A0A6M2DBT8</accession>
<name>A0A6M2DBT8_RHIMP</name>
<dbReference type="EMBL" id="GHWJ01010587">
    <property type="protein sequence ID" value="NOV43324.1"/>
    <property type="molecule type" value="Transcribed_RNA"/>
</dbReference>
<organism evidence="1">
    <name type="scientific">Rhipicephalus microplus</name>
    <name type="common">Cattle tick</name>
    <name type="synonym">Boophilus microplus</name>
    <dbReference type="NCBI Taxonomy" id="6941"/>
    <lineage>
        <taxon>Eukaryota</taxon>
        <taxon>Metazoa</taxon>
        <taxon>Ecdysozoa</taxon>
        <taxon>Arthropoda</taxon>
        <taxon>Chelicerata</taxon>
        <taxon>Arachnida</taxon>
        <taxon>Acari</taxon>
        <taxon>Parasitiformes</taxon>
        <taxon>Ixodida</taxon>
        <taxon>Ixodoidea</taxon>
        <taxon>Ixodidae</taxon>
        <taxon>Rhipicephalinae</taxon>
        <taxon>Rhipicephalus</taxon>
        <taxon>Boophilus</taxon>
    </lineage>
</organism>
<dbReference type="AlphaFoldDB" id="A0A6M2DBT8"/>
<proteinExistence type="predicted"/>
<reference evidence="1" key="1">
    <citation type="submission" date="2019-09" db="EMBL/GenBank/DDBJ databases">
        <title>Organ-specific transcriptomic study of the physiology of the cattle tick, Rhipicephalus microplus.</title>
        <authorList>
            <person name="Tirloni L."/>
            <person name="Braz G."/>
            <person name="Gandara A.C.P."/>
            <person name="Sabadin G.A."/>
            <person name="da Silva R.M."/>
            <person name="Guizzo M.G."/>
            <person name="Machado J.A."/>
            <person name="Costa E.P."/>
            <person name="Gomes H.F."/>
            <person name="Moraes J."/>
            <person name="Mota M.B.S."/>
            <person name="Mesquita R.D."/>
            <person name="Alvarenga P.H."/>
            <person name="Alves F."/>
            <person name="Seixas A."/>
            <person name="da Fonseca R.N."/>
            <person name="Fogaca A."/>
            <person name="Logullo C."/>
            <person name="Tanaka A."/>
            <person name="Daffre S."/>
            <person name="Termignoni C."/>
            <person name="Vaz I.S.Jr."/>
            <person name="Oliveira P.L."/>
            <person name="Ribeiro J.M."/>
        </authorList>
    </citation>
    <scope>NUCLEOTIDE SEQUENCE</scope>
    <source>
        <strain evidence="1">Porto Alegre</strain>
    </source>
</reference>
<sequence length="78" mass="8792">MYAHALILVIHVNIGKALNELLVETLLDSVFFMFSCNVVWFSGPDKSFNICLCFHRGKALSAQRSRSSLHFMTLGTML</sequence>